<dbReference type="GO" id="GO:0071555">
    <property type="term" value="P:cell wall organization"/>
    <property type="evidence" value="ECO:0007669"/>
    <property type="project" value="UniProtKB-KW"/>
</dbReference>
<evidence type="ECO:0000256" key="7">
    <source>
        <dbReference type="HAMAP-Rule" id="MF_00639"/>
    </source>
</evidence>
<keyword evidence="4 7" id="KW-0436">Ligase</keyword>
<proteinExistence type="inferred from homology"/>
<keyword evidence="7 8" id="KW-0573">Peptidoglycan synthesis</keyword>
<dbReference type="UniPathway" id="UPA00219"/>
<dbReference type="SUPFAM" id="SSF51984">
    <property type="entry name" value="MurCD N-terminal domain"/>
    <property type="match status" value="1"/>
</dbReference>
<comment type="caution">
    <text evidence="11">The sequence shown here is derived from an EMBL/GenBank/DDBJ whole genome shotgun (WGS) entry which is preliminary data.</text>
</comment>
<dbReference type="GO" id="GO:0005524">
    <property type="term" value="F:ATP binding"/>
    <property type="evidence" value="ECO:0007669"/>
    <property type="project" value="UniProtKB-UniRule"/>
</dbReference>
<evidence type="ECO:0000256" key="5">
    <source>
        <dbReference type="ARBA" id="ARBA00022741"/>
    </source>
</evidence>
<dbReference type="GO" id="GO:0051301">
    <property type="term" value="P:cell division"/>
    <property type="evidence" value="ECO:0007669"/>
    <property type="project" value="UniProtKB-KW"/>
</dbReference>
<comment type="pathway">
    <text evidence="2 7 8">Cell wall biogenesis; peptidoglycan biosynthesis.</text>
</comment>
<dbReference type="InterPro" id="IPR036565">
    <property type="entry name" value="Mur-like_cat_sf"/>
</dbReference>
<dbReference type="InterPro" id="IPR036615">
    <property type="entry name" value="Mur_ligase_C_dom_sf"/>
</dbReference>
<evidence type="ECO:0000259" key="9">
    <source>
        <dbReference type="Pfam" id="PF02875"/>
    </source>
</evidence>
<sequence>MVEIKDKHFVIIGLGKTGVALTRFLAKKGAKVTISDKAPLKKLSSNLKALEGIDFSLESGEHKEKTFLSADYIILSPGISPSLPLLKKVKTNGIPILGELDLVNAFLSVPIIAITGTNGKTTTTIITAEILKNCGKKIWIGGNIGIPLVEVIKEKDLDYIVAEISSFQLEQTSSFHPHIAVCLNVSEDHLDRHFDFKNYLKCKLKIAKWQNENDWFVLEGDNQVLLEAAKGLKSKKVLFGVKKPYYPGAYLDNDKIIVEIFERWEIDIKNIPLFGLHNYKNIMAALSIAQIIKCPFSSTIKAISSFKGLPHRLEWVSSLNGVNFYNDSKATNVGATIAALESLSKPIVLIAGGLGKGQKFDPLRPLVTKKVKALVLIGTSAEDIEKALKGTTMIFKAKDLEEAVKKAFSLAKPNANVLLSPACASFDMFSDYQERGEEFKKIVHAL</sequence>
<dbReference type="GO" id="GO:0009252">
    <property type="term" value="P:peptidoglycan biosynthetic process"/>
    <property type="evidence" value="ECO:0007669"/>
    <property type="project" value="UniProtKB-UniRule"/>
</dbReference>
<dbReference type="InterPro" id="IPR013221">
    <property type="entry name" value="Mur_ligase_cen"/>
</dbReference>
<keyword evidence="7 8" id="KW-0961">Cell wall biogenesis/degradation</keyword>
<keyword evidence="7 8" id="KW-0133">Cell shape</keyword>
<dbReference type="EC" id="6.3.2.9" evidence="7 8"/>
<dbReference type="GO" id="GO:0008360">
    <property type="term" value="P:regulation of cell shape"/>
    <property type="evidence" value="ECO:0007669"/>
    <property type="project" value="UniProtKB-KW"/>
</dbReference>
<evidence type="ECO:0000256" key="6">
    <source>
        <dbReference type="ARBA" id="ARBA00022840"/>
    </source>
</evidence>
<dbReference type="HAMAP" id="MF_00639">
    <property type="entry name" value="MurD"/>
    <property type="match status" value="1"/>
</dbReference>
<dbReference type="SUPFAM" id="SSF53244">
    <property type="entry name" value="MurD-like peptide ligases, peptide-binding domain"/>
    <property type="match status" value="1"/>
</dbReference>
<dbReference type="Pfam" id="PF08245">
    <property type="entry name" value="Mur_ligase_M"/>
    <property type="match status" value="1"/>
</dbReference>
<dbReference type="Proteomes" id="UP000886289">
    <property type="component" value="Unassembled WGS sequence"/>
</dbReference>
<name>A0A7C0U1V4_DESA2</name>
<keyword evidence="7 8" id="KW-0131">Cell cycle</keyword>
<dbReference type="GO" id="GO:0005737">
    <property type="term" value="C:cytoplasm"/>
    <property type="evidence" value="ECO:0007669"/>
    <property type="project" value="UniProtKB-SubCell"/>
</dbReference>
<comment type="subcellular location">
    <subcellularLocation>
        <location evidence="1 7 8">Cytoplasm</location>
    </subcellularLocation>
</comment>
<dbReference type="Gene3D" id="3.40.1190.10">
    <property type="entry name" value="Mur-like, catalytic domain"/>
    <property type="match status" value="1"/>
</dbReference>
<dbReference type="InterPro" id="IPR005762">
    <property type="entry name" value="MurD"/>
</dbReference>
<dbReference type="EMBL" id="DRBS01000105">
    <property type="protein sequence ID" value="HDD43756.1"/>
    <property type="molecule type" value="Genomic_DNA"/>
</dbReference>
<accession>A0A7C0U1V4</accession>
<evidence type="ECO:0000256" key="8">
    <source>
        <dbReference type="RuleBase" id="RU003664"/>
    </source>
</evidence>
<dbReference type="PANTHER" id="PTHR43692">
    <property type="entry name" value="UDP-N-ACETYLMURAMOYLALANINE--D-GLUTAMATE LIGASE"/>
    <property type="match status" value="1"/>
</dbReference>
<dbReference type="Gene3D" id="3.40.50.720">
    <property type="entry name" value="NAD(P)-binding Rossmann-like Domain"/>
    <property type="match status" value="1"/>
</dbReference>
<comment type="similarity">
    <text evidence="7">Belongs to the MurCDEF family.</text>
</comment>
<evidence type="ECO:0000259" key="10">
    <source>
        <dbReference type="Pfam" id="PF08245"/>
    </source>
</evidence>
<dbReference type="GO" id="GO:0008764">
    <property type="term" value="F:UDP-N-acetylmuramoylalanine-D-glutamate ligase activity"/>
    <property type="evidence" value="ECO:0007669"/>
    <property type="project" value="UniProtKB-UniRule"/>
</dbReference>
<evidence type="ECO:0000313" key="11">
    <source>
        <dbReference type="EMBL" id="HDD43756.1"/>
    </source>
</evidence>
<evidence type="ECO:0000256" key="1">
    <source>
        <dbReference type="ARBA" id="ARBA00004496"/>
    </source>
</evidence>
<evidence type="ECO:0000256" key="2">
    <source>
        <dbReference type="ARBA" id="ARBA00004752"/>
    </source>
</evidence>
<dbReference type="InterPro" id="IPR004101">
    <property type="entry name" value="Mur_ligase_C"/>
</dbReference>
<evidence type="ECO:0000256" key="3">
    <source>
        <dbReference type="ARBA" id="ARBA00022490"/>
    </source>
</evidence>
<feature type="domain" description="Mur ligase C-terminal" evidence="9">
    <location>
        <begin position="311"/>
        <end position="423"/>
    </location>
</feature>
<dbReference type="NCBIfam" id="TIGR01087">
    <property type="entry name" value="murD"/>
    <property type="match status" value="1"/>
</dbReference>
<keyword evidence="3 7" id="KW-0963">Cytoplasm</keyword>
<feature type="binding site" evidence="7">
    <location>
        <begin position="116"/>
        <end position="122"/>
    </location>
    <ligand>
        <name>ATP</name>
        <dbReference type="ChEBI" id="CHEBI:30616"/>
    </ligand>
</feature>
<dbReference type="Gene3D" id="3.90.190.20">
    <property type="entry name" value="Mur ligase, C-terminal domain"/>
    <property type="match status" value="1"/>
</dbReference>
<dbReference type="AlphaFoldDB" id="A0A7C0U1V4"/>
<reference evidence="11" key="1">
    <citation type="journal article" date="2020" name="mSystems">
        <title>Genome- and Community-Level Interaction Insights into Carbon Utilization and Element Cycling Functions of Hydrothermarchaeota in Hydrothermal Sediment.</title>
        <authorList>
            <person name="Zhou Z."/>
            <person name="Liu Y."/>
            <person name="Xu W."/>
            <person name="Pan J."/>
            <person name="Luo Z.H."/>
            <person name="Li M."/>
        </authorList>
    </citation>
    <scope>NUCLEOTIDE SEQUENCE [LARGE SCALE GENOMIC DNA]</scope>
    <source>
        <strain evidence="11">HyVt-233</strain>
    </source>
</reference>
<dbReference type="PANTHER" id="PTHR43692:SF1">
    <property type="entry name" value="UDP-N-ACETYLMURAMOYLALANINE--D-GLUTAMATE LIGASE"/>
    <property type="match status" value="1"/>
</dbReference>
<gene>
    <name evidence="7 11" type="primary">murD</name>
    <name evidence="11" type="ORF">ENG63_02705</name>
</gene>
<dbReference type="Pfam" id="PF21799">
    <property type="entry name" value="MurD-like_N"/>
    <property type="match status" value="1"/>
</dbReference>
<keyword evidence="5 7" id="KW-0547">Nucleotide-binding</keyword>
<comment type="catalytic activity">
    <reaction evidence="7 8">
        <text>UDP-N-acetyl-alpha-D-muramoyl-L-alanine + D-glutamate + ATP = UDP-N-acetyl-alpha-D-muramoyl-L-alanyl-D-glutamate + ADP + phosphate + H(+)</text>
        <dbReference type="Rhea" id="RHEA:16429"/>
        <dbReference type="ChEBI" id="CHEBI:15378"/>
        <dbReference type="ChEBI" id="CHEBI:29986"/>
        <dbReference type="ChEBI" id="CHEBI:30616"/>
        <dbReference type="ChEBI" id="CHEBI:43474"/>
        <dbReference type="ChEBI" id="CHEBI:83898"/>
        <dbReference type="ChEBI" id="CHEBI:83900"/>
        <dbReference type="ChEBI" id="CHEBI:456216"/>
        <dbReference type="EC" id="6.3.2.9"/>
    </reaction>
</comment>
<dbReference type="Pfam" id="PF02875">
    <property type="entry name" value="Mur_ligase_C"/>
    <property type="match status" value="1"/>
</dbReference>
<dbReference type="SUPFAM" id="SSF53623">
    <property type="entry name" value="MurD-like peptide ligases, catalytic domain"/>
    <property type="match status" value="1"/>
</dbReference>
<organism evidence="11">
    <name type="scientific">Desulfofervidus auxilii</name>
    <dbReference type="NCBI Taxonomy" id="1621989"/>
    <lineage>
        <taxon>Bacteria</taxon>
        <taxon>Pseudomonadati</taxon>
        <taxon>Thermodesulfobacteriota</taxon>
        <taxon>Candidatus Desulfofervidia</taxon>
        <taxon>Candidatus Desulfofervidales</taxon>
        <taxon>Candidatus Desulfofervidaceae</taxon>
        <taxon>Candidatus Desulfofervidus</taxon>
    </lineage>
</organism>
<keyword evidence="7 8" id="KW-0132">Cell division</keyword>
<feature type="domain" description="Mur ligase central" evidence="10">
    <location>
        <begin position="114"/>
        <end position="288"/>
    </location>
</feature>
<protein>
    <recommendedName>
        <fullName evidence="7 8">UDP-N-acetylmuramoylalanine--D-glutamate ligase</fullName>
        <ecNumber evidence="7 8">6.3.2.9</ecNumber>
    </recommendedName>
    <alternativeName>
        <fullName evidence="7">D-glutamic acid-adding enzyme</fullName>
    </alternativeName>
    <alternativeName>
        <fullName evidence="7">UDP-N-acetylmuramoyl-L-alanyl-D-glutamate synthetase</fullName>
    </alternativeName>
</protein>
<comment type="function">
    <text evidence="7 8">Cell wall formation. Catalyzes the addition of glutamate to the nucleotide precursor UDP-N-acetylmuramoyl-L-alanine (UMA).</text>
</comment>
<keyword evidence="6 7" id="KW-0067">ATP-binding</keyword>
<evidence type="ECO:0000256" key="4">
    <source>
        <dbReference type="ARBA" id="ARBA00022598"/>
    </source>
</evidence>